<accession>A0A329EA28</accession>
<organism evidence="3 4">
    <name type="scientific">Vibrio diazotrophicus</name>
    <dbReference type="NCBI Taxonomy" id="685"/>
    <lineage>
        <taxon>Bacteria</taxon>
        <taxon>Pseudomonadati</taxon>
        <taxon>Pseudomonadota</taxon>
        <taxon>Gammaproteobacteria</taxon>
        <taxon>Vibrionales</taxon>
        <taxon>Vibrionaceae</taxon>
        <taxon>Vibrio</taxon>
    </lineage>
</organism>
<dbReference type="EMBL" id="QLTR01000014">
    <property type="protein sequence ID" value="RAS62656.1"/>
    <property type="molecule type" value="Genomic_DNA"/>
</dbReference>
<gene>
    <name evidence="3" type="ORF">DET48_11451</name>
</gene>
<dbReference type="GO" id="GO:0004519">
    <property type="term" value="F:endonuclease activity"/>
    <property type="evidence" value="ECO:0007669"/>
    <property type="project" value="UniProtKB-KW"/>
</dbReference>
<name>A0A329EA28_VIBDI</name>
<dbReference type="Proteomes" id="UP000248729">
    <property type="component" value="Unassembled WGS sequence"/>
</dbReference>
<dbReference type="RefSeq" id="WP_181461000.1">
    <property type="nucleotide sequence ID" value="NZ_QLTR01000014.1"/>
</dbReference>
<evidence type="ECO:0000256" key="1">
    <source>
        <dbReference type="SAM" id="Coils"/>
    </source>
</evidence>
<keyword evidence="3" id="KW-0255">Endonuclease</keyword>
<dbReference type="InterPro" id="IPR017482">
    <property type="entry name" value="Lambda-type_endonuclease"/>
</dbReference>
<dbReference type="AlphaFoldDB" id="A0A329EA28"/>
<dbReference type="InterPro" id="IPR011335">
    <property type="entry name" value="Restrct_endonuc-II-like"/>
</dbReference>
<protein>
    <submittedName>
        <fullName evidence="3">Putative phage-type endonuclease</fullName>
    </submittedName>
</protein>
<keyword evidence="3" id="KW-0378">Hydrolase</keyword>
<reference evidence="3 4" key="1">
    <citation type="submission" date="2018-06" db="EMBL/GenBank/DDBJ databases">
        <title>Freshwater and sediment microbial communities from various areas in North America, analyzing microbe dynamics in response to fracking.</title>
        <authorList>
            <person name="Lamendella R."/>
        </authorList>
    </citation>
    <scope>NUCLEOTIDE SEQUENCE [LARGE SCALE GENOMIC DNA]</scope>
    <source>
        <strain evidence="3 4">99A</strain>
    </source>
</reference>
<evidence type="ECO:0000313" key="3">
    <source>
        <dbReference type="EMBL" id="RAS62656.1"/>
    </source>
</evidence>
<keyword evidence="3" id="KW-0540">Nuclease</keyword>
<dbReference type="Pfam" id="PF09588">
    <property type="entry name" value="YqaJ"/>
    <property type="match status" value="1"/>
</dbReference>
<dbReference type="Gene3D" id="3.90.320.10">
    <property type="match status" value="1"/>
</dbReference>
<dbReference type="NCBIfam" id="TIGR03033">
    <property type="entry name" value="phage_rel_nuc"/>
    <property type="match status" value="1"/>
</dbReference>
<dbReference type="InterPro" id="IPR019080">
    <property type="entry name" value="YqaJ_viral_recombinase"/>
</dbReference>
<evidence type="ECO:0000259" key="2">
    <source>
        <dbReference type="Pfam" id="PF09588"/>
    </source>
</evidence>
<dbReference type="InterPro" id="IPR011604">
    <property type="entry name" value="PDDEXK-like_dom_sf"/>
</dbReference>
<comment type="caution">
    <text evidence="3">The sequence shown here is derived from an EMBL/GenBank/DDBJ whole genome shotgun (WGS) entry which is preliminary data.</text>
</comment>
<dbReference type="InterPro" id="IPR058007">
    <property type="entry name" value="Gp5.9"/>
</dbReference>
<feature type="coiled-coil region" evidence="1">
    <location>
        <begin position="429"/>
        <end position="477"/>
    </location>
</feature>
<dbReference type="SUPFAM" id="SSF52980">
    <property type="entry name" value="Restriction endonuclease-like"/>
    <property type="match status" value="1"/>
</dbReference>
<dbReference type="Pfam" id="PF25708">
    <property type="entry name" value="Phage_T7_Gp5_9"/>
    <property type="match status" value="1"/>
</dbReference>
<keyword evidence="1" id="KW-0175">Coiled coil</keyword>
<feature type="domain" description="YqaJ viral recombinase" evidence="2">
    <location>
        <begin position="17"/>
        <end position="153"/>
    </location>
</feature>
<proteinExistence type="predicted"/>
<feature type="coiled-coil region" evidence="1">
    <location>
        <begin position="180"/>
        <end position="207"/>
    </location>
</feature>
<sequence length="580" mass="65106">MKVSNVKFHNVQQGTPEWHALRDSVDFTASEVSAALGCSPYKTRDQLMHEKATGIKPEVSSYQEKIFADGHRFEEFARAILENRLGEELYPTTITGECGGLTLLASLDGLTMDGVLAFEHKSPNSKVVAAIHAEKLDDHYNYQMEQQLLLSGAASCKFVASDGTEDNWNELDYKPNKALINKMLAGLKQFKDDLEEYKTKLANGEVSQQSKPEVVAEVIQDLPAISYKMNGLAINSNLDEYKSKALELVEQSKKKLETDQDFANAESMVKVFKSAEDKLGLMSQQVLGEVESIDKFVKDLGFIGENIRQARLALDKQVKSRKEEIKTELVMMAKGEIQGLIADACQKFNVTFNITADFAGAIKGKRNIESMRSAISEELANAKIALSEQKDIVQTNLDHVKQHQEYKFLFNDWSVIAFKPADDFQTLVKLRISEHKEAEEKRLEQERERIRQEEADKAKLEAEEKAKREANEKAMREAAIETNNVLHEATKAESKPVQEVVQQSTTQPSRLDQARQVMHQAETAPVASFERAERSDEMISLSEKEYNELMSKANLLEALYAAGVDNWDGYSEAMAMVSAA</sequence>
<evidence type="ECO:0000313" key="4">
    <source>
        <dbReference type="Proteomes" id="UP000248729"/>
    </source>
</evidence>